<evidence type="ECO:0000313" key="3">
    <source>
        <dbReference type="Proteomes" id="UP000199421"/>
    </source>
</evidence>
<protein>
    <submittedName>
        <fullName evidence="2">Uncharacterized protein</fullName>
    </submittedName>
</protein>
<proteinExistence type="predicted"/>
<gene>
    <name evidence="2" type="ORF">SAMN05661044_00147</name>
</gene>
<sequence>MRYWKPLNYSGPPSTAPQGSDPLQDGITIAAHALQCLPKVHKISLWALTYRLACNLLSELMDETLYVNTLLKHKTFNYSNHLCINKTKISIRFQKKKILSLFVIKKNIRLASWLI</sequence>
<reference evidence="3" key="1">
    <citation type="submission" date="2016-10" db="EMBL/GenBank/DDBJ databases">
        <authorList>
            <person name="Varghese N."/>
            <person name="Submissions S."/>
        </authorList>
    </citation>
    <scope>NUCLEOTIDE SEQUENCE [LARGE SCALE GENOMIC DNA]</scope>
    <source>
        <strain evidence="3">DSM 18733</strain>
    </source>
</reference>
<accession>A0A1H7GP13</accession>
<dbReference type="AlphaFoldDB" id="A0A1H7GP13"/>
<dbReference type="EMBL" id="FOAF01000001">
    <property type="protein sequence ID" value="SEK39848.1"/>
    <property type="molecule type" value="Genomic_DNA"/>
</dbReference>
<dbReference type="Proteomes" id="UP000199421">
    <property type="component" value="Unassembled WGS sequence"/>
</dbReference>
<organism evidence="2 3">
    <name type="scientific">Olivibacter domesticus</name>
    <name type="common">Pseudosphingobacterium domesticum</name>
    <dbReference type="NCBI Taxonomy" id="407022"/>
    <lineage>
        <taxon>Bacteria</taxon>
        <taxon>Pseudomonadati</taxon>
        <taxon>Bacteroidota</taxon>
        <taxon>Sphingobacteriia</taxon>
        <taxon>Sphingobacteriales</taxon>
        <taxon>Sphingobacteriaceae</taxon>
        <taxon>Olivibacter</taxon>
    </lineage>
</organism>
<keyword evidence="3" id="KW-1185">Reference proteome</keyword>
<evidence type="ECO:0000313" key="2">
    <source>
        <dbReference type="EMBL" id="SEK39848.1"/>
    </source>
</evidence>
<dbReference type="STRING" id="407022.SAMN05661044_00147"/>
<name>A0A1H7GP13_OLID1</name>
<feature type="region of interest" description="Disordered" evidence="1">
    <location>
        <begin position="1"/>
        <end position="22"/>
    </location>
</feature>
<evidence type="ECO:0000256" key="1">
    <source>
        <dbReference type="SAM" id="MobiDB-lite"/>
    </source>
</evidence>